<dbReference type="InterPro" id="IPR054597">
    <property type="entry name" value="FeeM_cat"/>
</dbReference>
<dbReference type="EMBL" id="SNXS01000002">
    <property type="protein sequence ID" value="TDP72691.1"/>
    <property type="molecule type" value="Genomic_DNA"/>
</dbReference>
<dbReference type="OrthoDB" id="9783696at2"/>
<accession>A0A4R6QSA8</accession>
<evidence type="ECO:0000313" key="2">
    <source>
        <dbReference type="EMBL" id="TDP72691.1"/>
    </source>
</evidence>
<evidence type="ECO:0000313" key="3">
    <source>
        <dbReference type="Proteomes" id="UP000295361"/>
    </source>
</evidence>
<gene>
    <name evidence="2" type="ORF">DES47_102436</name>
</gene>
<dbReference type="SUPFAM" id="SSF55729">
    <property type="entry name" value="Acyl-CoA N-acyltransferases (Nat)"/>
    <property type="match status" value="1"/>
</dbReference>
<sequence length="238" mass="26113">MSTGISSDITWRGATPPPVPMVVHTAHTPCHQLRAHALVGRRYAERGYRFSAPTPAQMPSQAPAGNLVTVNAGDQHSTLGTLTVRFDSAQGLQADEVFGLEIEALRKAGRKVCEFTKLALEGELPSQQILAALFHMAYIHAHLLRGFDILAVEVNPRHAAYYRRMLGFKVCSPERTNLRVQAPAVLLCVEFELIRAQIARFGGRPELAGQVRTLYPMAFGAQEEARLVHQLRAAAGQN</sequence>
<keyword evidence="3" id="KW-1185">Reference proteome</keyword>
<organism evidence="2 3">
    <name type="scientific">Roseateles toxinivorans</name>
    <dbReference type="NCBI Taxonomy" id="270368"/>
    <lineage>
        <taxon>Bacteria</taxon>
        <taxon>Pseudomonadati</taxon>
        <taxon>Pseudomonadota</taxon>
        <taxon>Betaproteobacteria</taxon>
        <taxon>Burkholderiales</taxon>
        <taxon>Sphaerotilaceae</taxon>
        <taxon>Roseateles</taxon>
    </lineage>
</organism>
<dbReference type="InterPro" id="IPR016181">
    <property type="entry name" value="Acyl_CoA_acyltransferase"/>
</dbReference>
<dbReference type="RefSeq" id="WP_133700141.1">
    <property type="nucleotide sequence ID" value="NZ_SNXS01000002.1"/>
</dbReference>
<proteinExistence type="predicted"/>
<protein>
    <recommendedName>
        <fullName evidence="1">N-acyl amino acid synthase FeeM catalytic core domain-containing protein</fullName>
    </recommendedName>
</protein>
<dbReference type="AlphaFoldDB" id="A0A4R6QSA8"/>
<comment type="caution">
    <text evidence="2">The sequence shown here is derived from an EMBL/GenBank/DDBJ whole genome shotgun (WGS) entry which is preliminary data.</text>
</comment>
<dbReference type="Proteomes" id="UP000295361">
    <property type="component" value="Unassembled WGS sequence"/>
</dbReference>
<reference evidence="2 3" key="1">
    <citation type="submission" date="2019-03" db="EMBL/GenBank/DDBJ databases">
        <title>Genomic Encyclopedia of Type Strains, Phase IV (KMG-IV): sequencing the most valuable type-strain genomes for metagenomic binning, comparative biology and taxonomic classification.</title>
        <authorList>
            <person name="Goeker M."/>
        </authorList>
    </citation>
    <scope>NUCLEOTIDE SEQUENCE [LARGE SCALE GENOMIC DNA]</scope>
    <source>
        <strain evidence="2 3">DSM 16998</strain>
    </source>
</reference>
<name>A0A4R6QSA8_9BURK</name>
<dbReference type="Pfam" id="PF21926">
    <property type="entry name" value="FeeM"/>
    <property type="match status" value="1"/>
</dbReference>
<dbReference type="InParanoid" id="A0A4R6QSA8"/>
<evidence type="ECO:0000259" key="1">
    <source>
        <dbReference type="Pfam" id="PF21926"/>
    </source>
</evidence>
<dbReference type="Gene3D" id="3.40.630.30">
    <property type="match status" value="1"/>
</dbReference>
<feature type="domain" description="N-acyl amino acid synthase FeeM catalytic core" evidence="1">
    <location>
        <begin position="35"/>
        <end position="189"/>
    </location>
</feature>